<dbReference type="InterPro" id="IPR053185">
    <property type="entry name" value="SET_domain_protein"/>
</dbReference>
<feature type="chain" id="PRO_5042533885" description="SET domain-containing protein" evidence="1">
    <location>
        <begin position="25"/>
        <end position="435"/>
    </location>
</feature>
<gene>
    <name evidence="3" type="ORF">QBC33DRAFT_459372</name>
</gene>
<evidence type="ECO:0000256" key="1">
    <source>
        <dbReference type="SAM" id="SignalP"/>
    </source>
</evidence>
<keyword evidence="1" id="KW-0732">Signal</keyword>
<evidence type="ECO:0000313" key="3">
    <source>
        <dbReference type="EMBL" id="KAK1763503.1"/>
    </source>
</evidence>
<evidence type="ECO:0000259" key="2">
    <source>
        <dbReference type="PROSITE" id="PS50280"/>
    </source>
</evidence>
<dbReference type="Pfam" id="PF00856">
    <property type="entry name" value="SET"/>
    <property type="match status" value="1"/>
</dbReference>
<dbReference type="CDD" id="cd20071">
    <property type="entry name" value="SET_SMYD"/>
    <property type="match status" value="1"/>
</dbReference>
<protein>
    <recommendedName>
        <fullName evidence="2">SET domain-containing protein</fullName>
    </recommendedName>
</protein>
<name>A0AAJ0BU91_9PEZI</name>
<dbReference type="InterPro" id="IPR046341">
    <property type="entry name" value="SET_dom_sf"/>
</dbReference>
<proteinExistence type="predicted"/>
<dbReference type="GeneID" id="85308112"/>
<evidence type="ECO:0000313" key="4">
    <source>
        <dbReference type="Proteomes" id="UP001244011"/>
    </source>
</evidence>
<feature type="domain" description="SET" evidence="2">
    <location>
        <begin position="133"/>
        <end position="286"/>
    </location>
</feature>
<sequence length="435" mass="48219">MASIIQRYWSSLLWLPLISVAAGGDDTCALRHSPASSIVPSLYAPNSAICTVPTVGSNRSVTDVPISEQSRWIQDTQCHGFEGVQFCAYTQSSLNEGESVSLITTPERFAKLASESAFRERVDDSSSQVLSESSLPYRDVAIPGKGIGLIATRPIRAGQRIMAHRPAVMVDGRAYPGMSKENLADLLARAVEPLPPVHRDRFLNLSTHDGANGYTDLVHKIFTTNTFRTSVNDGESDFYSTFTEVSRLNHDCQPNCGYYFDHTTLSLKVIAATDISPGEELSVSYIDVLQPRSKRQGYLHTHWGFHCSCKRCTADAHLAAESDSRIAQIHRLRAELDDYSDSSTATPAKAELLVLLFELEGAAGRMHEALYRAAIEWSGVGDAARAVKYARLCLDRGLRFRGQGRPFEESMRRLLEDPEVHWSWRSRLHAGREEG</sequence>
<dbReference type="SMART" id="SM00317">
    <property type="entry name" value="SET"/>
    <property type="match status" value="1"/>
</dbReference>
<dbReference type="Proteomes" id="UP001244011">
    <property type="component" value="Unassembled WGS sequence"/>
</dbReference>
<accession>A0AAJ0BU91</accession>
<dbReference type="Gene3D" id="2.170.270.10">
    <property type="entry name" value="SET domain"/>
    <property type="match status" value="1"/>
</dbReference>
<dbReference type="RefSeq" id="XP_060279716.1">
    <property type="nucleotide sequence ID" value="XM_060424925.1"/>
</dbReference>
<dbReference type="PANTHER" id="PTHR47332:SF6">
    <property type="entry name" value="SET DOMAIN-CONTAINING PROTEIN"/>
    <property type="match status" value="1"/>
</dbReference>
<dbReference type="AlphaFoldDB" id="A0AAJ0BU91"/>
<organism evidence="3 4">
    <name type="scientific">Phialemonium atrogriseum</name>
    <dbReference type="NCBI Taxonomy" id="1093897"/>
    <lineage>
        <taxon>Eukaryota</taxon>
        <taxon>Fungi</taxon>
        <taxon>Dikarya</taxon>
        <taxon>Ascomycota</taxon>
        <taxon>Pezizomycotina</taxon>
        <taxon>Sordariomycetes</taxon>
        <taxon>Sordariomycetidae</taxon>
        <taxon>Cephalothecales</taxon>
        <taxon>Cephalothecaceae</taxon>
        <taxon>Phialemonium</taxon>
    </lineage>
</organism>
<dbReference type="InterPro" id="IPR001214">
    <property type="entry name" value="SET_dom"/>
</dbReference>
<comment type="caution">
    <text evidence="3">The sequence shown here is derived from an EMBL/GenBank/DDBJ whole genome shotgun (WGS) entry which is preliminary data.</text>
</comment>
<feature type="signal peptide" evidence="1">
    <location>
        <begin position="1"/>
        <end position="24"/>
    </location>
</feature>
<keyword evidence="4" id="KW-1185">Reference proteome</keyword>
<reference evidence="3" key="1">
    <citation type="submission" date="2023-06" db="EMBL/GenBank/DDBJ databases">
        <title>Genome-scale phylogeny and comparative genomics of the fungal order Sordariales.</title>
        <authorList>
            <consortium name="Lawrence Berkeley National Laboratory"/>
            <person name="Hensen N."/>
            <person name="Bonometti L."/>
            <person name="Westerberg I."/>
            <person name="Brannstrom I.O."/>
            <person name="Guillou S."/>
            <person name="Cros-Aarteil S."/>
            <person name="Calhoun S."/>
            <person name="Haridas S."/>
            <person name="Kuo A."/>
            <person name="Mondo S."/>
            <person name="Pangilinan J."/>
            <person name="Riley R."/>
            <person name="Labutti K."/>
            <person name="Andreopoulos B."/>
            <person name="Lipzen A."/>
            <person name="Chen C."/>
            <person name="Yanf M."/>
            <person name="Daum C."/>
            <person name="Ng V."/>
            <person name="Clum A."/>
            <person name="Steindorff A."/>
            <person name="Ohm R."/>
            <person name="Martin F."/>
            <person name="Silar P."/>
            <person name="Natvig D."/>
            <person name="Lalanne C."/>
            <person name="Gautier V."/>
            <person name="Ament-Velasquez S.L."/>
            <person name="Kruys A."/>
            <person name="Hutchinson M.I."/>
            <person name="Powell A.J."/>
            <person name="Barry K."/>
            <person name="Miller A.N."/>
            <person name="Grigoriev I.V."/>
            <person name="Debuchy R."/>
            <person name="Gladieux P."/>
            <person name="Thoren M.H."/>
            <person name="Johannesson H."/>
        </authorList>
    </citation>
    <scope>NUCLEOTIDE SEQUENCE</scope>
    <source>
        <strain evidence="3">8032-3</strain>
    </source>
</reference>
<dbReference type="PROSITE" id="PS50280">
    <property type="entry name" value="SET"/>
    <property type="match status" value="1"/>
</dbReference>
<dbReference type="EMBL" id="MU839027">
    <property type="protein sequence ID" value="KAK1763503.1"/>
    <property type="molecule type" value="Genomic_DNA"/>
</dbReference>
<dbReference type="SUPFAM" id="SSF82199">
    <property type="entry name" value="SET domain"/>
    <property type="match status" value="1"/>
</dbReference>
<dbReference type="PANTHER" id="PTHR47332">
    <property type="entry name" value="SET DOMAIN-CONTAINING PROTEIN 5"/>
    <property type="match status" value="1"/>
</dbReference>